<gene>
    <name evidence="1" type="ORF">ECE50_029655</name>
</gene>
<dbReference type="EMBL" id="RIAR02000001">
    <property type="protein sequence ID" value="NSL91025.1"/>
    <property type="molecule type" value="Genomic_DNA"/>
</dbReference>
<protein>
    <recommendedName>
        <fullName evidence="3">YD repeat-containing protein</fullName>
    </recommendedName>
</protein>
<organism evidence="1 2">
    <name type="scientific">Chitinophaga solisilvae</name>
    <dbReference type="NCBI Taxonomy" id="1233460"/>
    <lineage>
        <taxon>Bacteria</taxon>
        <taxon>Pseudomonadati</taxon>
        <taxon>Bacteroidota</taxon>
        <taxon>Chitinophagia</taxon>
        <taxon>Chitinophagales</taxon>
        <taxon>Chitinophagaceae</taxon>
        <taxon>Chitinophaga</taxon>
    </lineage>
</organism>
<keyword evidence="2" id="KW-1185">Reference proteome</keyword>
<proteinExistence type="predicted"/>
<dbReference type="Pfam" id="PF05593">
    <property type="entry name" value="RHS_repeat"/>
    <property type="match status" value="1"/>
</dbReference>
<evidence type="ECO:0008006" key="3">
    <source>
        <dbReference type="Google" id="ProtNLM"/>
    </source>
</evidence>
<name>A0A9Q5GPI9_9BACT</name>
<evidence type="ECO:0000313" key="1">
    <source>
        <dbReference type="EMBL" id="NSL91025.1"/>
    </source>
</evidence>
<dbReference type="OrthoDB" id="680586at2"/>
<comment type="caution">
    <text evidence="1">The sequence shown here is derived from an EMBL/GenBank/DDBJ whole genome shotgun (WGS) entry which is preliminary data.</text>
</comment>
<accession>A0A9Q5GPI9</accession>
<dbReference type="Proteomes" id="UP000281028">
    <property type="component" value="Unassembled WGS sequence"/>
</dbReference>
<evidence type="ECO:0000313" key="2">
    <source>
        <dbReference type="Proteomes" id="UP000281028"/>
    </source>
</evidence>
<dbReference type="InterPro" id="IPR031325">
    <property type="entry name" value="RHS_repeat"/>
</dbReference>
<dbReference type="AlphaFoldDB" id="A0A9Q5GPI9"/>
<sequence length="280" mass="32079">MKKAIILSLSLMAFTGKVFSQYYFQDIYNTQQAIANMALLKENRVKTQMVQTLDANMELDRDFRCERNLSPTYHQMRAQTQSSSTGYSAMTSSFSSKGLLTKTTDSSGASITVTFYRYDGAGRLQSVSSNSTARDSRMRFEETRTYSYDTLGRLQRLLQLKNGDSAVVVFKTDSSGHVTEETEQRKGVPARRTYYNYDKAGRLTDVYRYQASKKRMLPDYIFEYNDKGQLTKMTTVNAQTSTYTIWQYEYQPNGLPAKETCYGKGKELLGMVRYGYELNP</sequence>
<reference evidence="1" key="1">
    <citation type="submission" date="2020-05" db="EMBL/GenBank/DDBJ databases">
        <title>Chitinophaga laudate sp. nov., isolated from a tropical peat swamp.</title>
        <authorList>
            <person name="Goh C.B.S."/>
            <person name="Lee M.S."/>
            <person name="Parimannan S."/>
            <person name="Pasbakhsh P."/>
            <person name="Yule C.M."/>
            <person name="Rajandas H."/>
            <person name="Loke S."/>
            <person name="Croft L."/>
            <person name="Tan J.B.L."/>
        </authorList>
    </citation>
    <scope>NUCLEOTIDE SEQUENCE</scope>
    <source>
        <strain evidence="1">Mgbs1</strain>
    </source>
</reference>
<dbReference type="Gene3D" id="2.180.10.10">
    <property type="entry name" value="RHS repeat-associated core"/>
    <property type="match status" value="1"/>
</dbReference>